<proteinExistence type="predicted"/>
<evidence type="ECO:0000259" key="1">
    <source>
        <dbReference type="Pfam" id="PF00704"/>
    </source>
</evidence>
<evidence type="ECO:0000313" key="3">
    <source>
        <dbReference type="Proteomes" id="UP000823641"/>
    </source>
</evidence>
<sequence>MKHILTIILLLTNMAYWGVAPVSAKQKAKEKDFISLAYVWLPALNMHNLKPAEVNDMLDRYNWNGISDVSLIGGVFLTGKDGSIITAWNKEEWPAVFEGIDYKGDSINEQRHRDQLCSKKVLKKVVKYFKKKGINIWICQTAYSWITGGSIGVVVEDHDMTMAYAKRLNKLAREFGCTGIDFDWEFPPTPRQAQGYRELMQESKRLGMKVSVCAIEPTVGNSYLDNCTPEEAGINNNHEARYMKWEDIIDQEMVDYINVMQYLGYNPKTKQMDVNVKYKKMNVWEKAYPQEFTDDRKVKMLCGIGYYSFMLPEAKKGKKIQGKGTLNYNQLYEKYGKSAYTDRVVGGEHAVWTTDDVRDIVKTAKAKGWSGVFTWVVSHDFTLEHPLKYNRQQALAEEVEKIWKEECKK</sequence>
<dbReference type="Gene3D" id="3.20.20.80">
    <property type="entry name" value="Glycosidases"/>
    <property type="match status" value="1"/>
</dbReference>
<dbReference type="Pfam" id="PF00704">
    <property type="entry name" value="Glyco_hydro_18"/>
    <property type="match status" value="1"/>
</dbReference>
<feature type="domain" description="GH18" evidence="1">
    <location>
        <begin position="150"/>
        <end position="380"/>
    </location>
</feature>
<reference evidence="2" key="1">
    <citation type="submission" date="2020-10" db="EMBL/GenBank/DDBJ databases">
        <authorList>
            <person name="Gilroy R."/>
        </authorList>
    </citation>
    <scope>NUCLEOTIDE SEQUENCE</scope>
    <source>
        <strain evidence="2">G3-3990</strain>
    </source>
</reference>
<dbReference type="GO" id="GO:0005975">
    <property type="term" value="P:carbohydrate metabolic process"/>
    <property type="evidence" value="ECO:0007669"/>
    <property type="project" value="InterPro"/>
</dbReference>
<comment type="caution">
    <text evidence="2">The sequence shown here is derived from an EMBL/GenBank/DDBJ whole genome shotgun (WGS) entry which is preliminary data.</text>
</comment>
<name>A0A9D9N4C9_9BACT</name>
<reference evidence="2" key="2">
    <citation type="journal article" date="2021" name="PeerJ">
        <title>Extensive microbial diversity within the chicken gut microbiome revealed by metagenomics and culture.</title>
        <authorList>
            <person name="Gilroy R."/>
            <person name="Ravi A."/>
            <person name="Getino M."/>
            <person name="Pursley I."/>
            <person name="Horton D.L."/>
            <person name="Alikhan N.F."/>
            <person name="Baker D."/>
            <person name="Gharbi K."/>
            <person name="Hall N."/>
            <person name="Watson M."/>
            <person name="Adriaenssens E.M."/>
            <person name="Foster-Nyarko E."/>
            <person name="Jarju S."/>
            <person name="Secka A."/>
            <person name="Antonio M."/>
            <person name="Oren A."/>
            <person name="Chaudhuri R.R."/>
            <person name="La Ragione R."/>
            <person name="Hildebrand F."/>
            <person name="Pallen M.J."/>
        </authorList>
    </citation>
    <scope>NUCLEOTIDE SEQUENCE</scope>
    <source>
        <strain evidence="2">G3-3990</strain>
    </source>
</reference>
<protein>
    <submittedName>
        <fullName evidence="2">Glycoside hydrolase family 18 protein</fullName>
    </submittedName>
</protein>
<dbReference type="InterPro" id="IPR017853">
    <property type="entry name" value="GH"/>
</dbReference>
<dbReference type="SUPFAM" id="SSF51445">
    <property type="entry name" value="(Trans)glycosidases"/>
    <property type="match status" value="1"/>
</dbReference>
<evidence type="ECO:0000313" key="2">
    <source>
        <dbReference type="EMBL" id="MBO8459753.1"/>
    </source>
</evidence>
<dbReference type="Proteomes" id="UP000823641">
    <property type="component" value="Unassembled WGS sequence"/>
</dbReference>
<dbReference type="AlphaFoldDB" id="A0A9D9N4C9"/>
<organism evidence="2 3">
    <name type="scientific">Candidatus Gallipaludibacter merdavium</name>
    <dbReference type="NCBI Taxonomy" id="2840839"/>
    <lineage>
        <taxon>Bacteria</taxon>
        <taxon>Pseudomonadati</taxon>
        <taxon>Bacteroidota</taxon>
        <taxon>Bacteroidia</taxon>
        <taxon>Bacteroidales</taxon>
        <taxon>Candidatus Gallipaludibacter</taxon>
    </lineage>
</organism>
<keyword evidence="2" id="KW-0378">Hydrolase</keyword>
<dbReference type="GO" id="GO:0016787">
    <property type="term" value="F:hydrolase activity"/>
    <property type="evidence" value="ECO:0007669"/>
    <property type="project" value="UniProtKB-KW"/>
</dbReference>
<gene>
    <name evidence="2" type="ORF">IAA73_05385</name>
</gene>
<accession>A0A9D9N4C9</accession>
<dbReference type="InterPro" id="IPR001223">
    <property type="entry name" value="Glyco_hydro18_cat"/>
</dbReference>
<dbReference type="EMBL" id="JADIMG010000054">
    <property type="protein sequence ID" value="MBO8459753.1"/>
    <property type="molecule type" value="Genomic_DNA"/>
</dbReference>